<dbReference type="AlphaFoldDB" id="A0A8K0SBX1"/>
<organism evidence="3 4">
    <name type="scientific">Fusarium tricinctum</name>
    <dbReference type="NCBI Taxonomy" id="61284"/>
    <lineage>
        <taxon>Eukaryota</taxon>
        <taxon>Fungi</taxon>
        <taxon>Dikarya</taxon>
        <taxon>Ascomycota</taxon>
        <taxon>Pezizomycotina</taxon>
        <taxon>Sordariomycetes</taxon>
        <taxon>Hypocreomycetidae</taxon>
        <taxon>Hypocreales</taxon>
        <taxon>Nectriaceae</taxon>
        <taxon>Fusarium</taxon>
        <taxon>Fusarium tricinctum species complex</taxon>
    </lineage>
</organism>
<evidence type="ECO:0000313" key="4">
    <source>
        <dbReference type="Proteomes" id="UP000813427"/>
    </source>
</evidence>
<dbReference type="OrthoDB" id="414175at2759"/>
<gene>
    <name evidence="3" type="ORF">BKA59DRAFT_30591</name>
</gene>
<dbReference type="GO" id="GO:0016740">
    <property type="term" value="F:transferase activity"/>
    <property type="evidence" value="ECO:0007669"/>
    <property type="project" value="UniProtKB-KW"/>
</dbReference>
<dbReference type="Proteomes" id="UP000813427">
    <property type="component" value="Unassembled WGS sequence"/>
</dbReference>
<proteinExistence type="predicted"/>
<feature type="region of interest" description="Disordered" evidence="1">
    <location>
        <begin position="46"/>
        <end position="86"/>
    </location>
</feature>
<dbReference type="Pfam" id="PF04230">
    <property type="entry name" value="PS_pyruv_trans"/>
    <property type="match status" value="1"/>
</dbReference>
<evidence type="ECO:0000313" key="3">
    <source>
        <dbReference type="EMBL" id="KAH7262476.1"/>
    </source>
</evidence>
<sequence length="470" mass="52758">MLPAMNRFARIALAVVAVLFVFAILVSYQGPESFKDHLPSADWHWPSKGANTTIDEPEKPTDAAGAVGAGEEDLEQDKDPNTDISYDLTKAPTPGCENIVNDLQQRLIHAYQKRFAGIRYANIWGYLETENKGDAAIWSAQQILLSILGIETMEACRFMYKDCDIAKFRRKLEEHRPHSGIIMAGGGNFNDYYWEDQPSRMNMIENFQNISIRAFPQSIYMTNPERIEKTRKSFTKHHDLQLAARDKPSYDWLMDNFGQTEGIQSDLVPDIAFMWGNRSDFRLNTKKTHDILILARKDAEISDGDSGDIEFGEGKVDLGGSIGNVTYNKVDWKFTKTPSIDNDNEREQGKNQRAWAKSMAGFDLLGSAHFVITDRLHGHILSTVIGVPHVLMDSKLGKNLNFHNTWTRDCGCTKITKSIDSAFDVARMYFEQEVKDGLRAVDDPKPTPVPTPNAEAPKVSEKAAAADTSS</sequence>
<name>A0A8K0SBX1_9HYPO</name>
<evidence type="ECO:0000259" key="2">
    <source>
        <dbReference type="Pfam" id="PF04230"/>
    </source>
</evidence>
<accession>A0A8K0SBX1</accession>
<feature type="domain" description="Polysaccharide pyruvyl transferase" evidence="2">
    <location>
        <begin position="131"/>
        <end position="393"/>
    </location>
</feature>
<keyword evidence="4" id="KW-1185">Reference proteome</keyword>
<dbReference type="EMBL" id="JAGPXF010000001">
    <property type="protein sequence ID" value="KAH7262476.1"/>
    <property type="molecule type" value="Genomic_DNA"/>
</dbReference>
<feature type="region of interest" description="Disordered" evidence="1">
    <location>
        <begin position="437"/>
        <end position="470"/>
    </location>
</feature>
<keyword evidence="3" id="KW-0808">Transferase</keyword>
<comment type="caution">
    <text evidence="3">The sequence shown here is derived from an EMBL/GenBank/DDBJ whole genome shotgun (WGS) entry which is preliminary data.</text>
</comment>
<evidence type="ECO:0000256" key="1">
    <source>
        <dbReference type="SAM" id="MobiDB-lite"/>
    </source>
</evidence>
<reference evidence="3" key="1">
    <citation type="journal article" date="2021" name="Nat. Commun.">
        <title>Genetic determinants of endophytism in the Arabidopsis root mycobiome.</title>
        <authorList>
            <person name="Mesny F."/>
            <person name="Miyauchi S."/>
            <person name="Thiergart T."/>
            <person name="Pickel B."/>
            <person name="Atanasova L."/>
            <person name="Karlsson M."/>
            <person name="Huettel B."/>
            <person name="Barry K.W."/>
            <person name="Haridas S."/>
            <person name="Chen C."/>
            <person name="Bauer D."/>
            <person name="Andreopoulos W."/>
            <person name="Pangilinan J."/>
            <person name="LaButti K."/>
            <person name="Riley R."/>
            <person name="Lipzen A."/>
            <person name="Clum A."/>
            <person name="Drula E."/>
            <person name="Henrissat B."/>
            <person name="Kohler A."/>
            <person name="Grigoriev I.V."/>
            <person name="Martin F.M."/>
            <person name="Hacquard S."/>
        </authorList>
    </citation>
    <scope>NUCLEOTIDE SEQUENCE</scope>
    <source>
        <strain evidence="3">MPI-SDFR-AT-0068</strain>
    </source>
</reference>
<protein>
    <submittedName>
        <fullName evidence="3">Polysaccharide pyruvyl transferase-domain-containing protein</fullName>
    </submittedName>
</protein>
<dbReference type="InterPro" id="IPR007345">
    <property type="entry name" value="Polysacch_pyruvyl_Trfase"/>
</dbReference>